<dbReference type="InterPro" id="IPR004134">
    <property type="entry name" value="Peptidase_C1B"/>
</dbReference>
<evidence type="ECO:0000256" key="3">
    <source>
        <dbReference type="ARBA" id="ARBA00022807"/>
    </source>
</evidence>
<evidence type="ECO:0000256" key="1">
    <source>
        <dbReference type="ARBA" id="ARBA00022670"/>
    </source>
</evidence>
<dbReference type="GO" id="GO:0009636">
    <property type="term" value="P:response to toxic substance"/>
    <property type="evidence" value="ECO:0007669"/>
    <property type="project" value="TreeGrafter"/>
</dbReference>
<evidence type="ECO:0000313" key="7">
    <source>
        <dbReference type="EMBL" id="SUB87003.1"/>
    </source>
</evidence>
<dbReference type="SUPFAM" id="SSF54001">
    <property type="entry name" value="Cysteine proteinases"/>
    <property type="match status" value="1"/>
</dbReference>
<keyword evidence="2 4" id="KW-0378">Hydrolase</keyword>
<feature type="active site" evidence="5">
    <location>
        <position position="352"/>
    </location>
</feature>
<dbReference type="GO" id="GO:0006508">
    <property type="term" value="P:proteolysis"/>
    <property type="evidence" value="ECO:0007669"/>
    <property type="project" value="UniProtKB-KW"/>
</dbReference>
<protein>
    <recommendedName>
        <fullName evidence="4">Aminopeptidase</fullName>
    </recommendedName>
</protein>
<dbReference type="AlphaFoldDB" id="A0A379E2R1"/>
<evidence type="ECO:0000256" key="4">
    <source>
        <dbReference type="PIRNR" id="PIRNR005700"/>
    </source>
</evidence>
<name>A0A379E2R1_9BACT</name>
<evidence type="ECO:0000256" key="2">
    <source>
        <dbReference type="ARBA" id="ARBA00022801"/>
    </source>
</evidence>
<dbReference type="EMBL" id="UGTM01000001">
    <property type="protein sequence ID" value="SUB87003.1"/>
    <property type="molecule type" value="Genomic_DNA"/>
</dbReference>
<evidence type="ECO:0000256" key="5">
    <source>
        <dbReference type="PIRSR" id="PIRSR005700-1"/>
    </source>
</evidence>
<accession>A0A379E2R1</accession>
<keyword evidence="3 4" id="KW-0788">Thiol protease</keyword>
<dbReference type="Pfam" id="PF03051">
    <property type="entry name" value="Peptidase_C1_2"/>
    <property type="match status" value="2"/>
</dbReference>
<feature type="chain" id="PRO_5016707322" description="Aminopeptidase" evidence="6">
    <location>
        <begin position="36"/>
        <end position="416"/>
    </location>
</feature>
<keyword evidence="4" id="KW-0031">Aminopeptidase</keyword>
<sequence>MPQETVSLRQPNFLRFMRKTLVAALLALMAMSANAADKKEGAASNKPVFTVVKQIPITSIKDQNRSGTCWDYSTLSYFEAEILKKTGKTYDLCESFVANKTYMDRAIQVVRLHGDCQFAQGGSAYDVLYTLEHDGICPESAMPFPGSLYGDSLNNFNEFFSLLEPYVNAVARNKANKISGQWKQGLQGILDAYLGKCPETFTYEGKQYTPKSFAASLGLNWNDYVSITSYTHHPFYSQFAVEVQDNWRNPLSYNLPMDEMMRIIDNAVMNGYTVAWGGDVSEPGFTRQGLAYMVDGKKVESMKGSDMAHWLGLSNAKKKNLIDSLGVNVPEVVPTQKQRQERFDNWELTDDHGMLIFGIAKDQNGKEYYMVKNSWGETGAYKGIWYMTKNFIAANTMDYLVNKNAIPKDIRKKMGL</sequence>
<reference evidence="7 8" key="1">
    <citation type="submission" date="2018-06" db="EMBL/GenBank/DDBJ databases">
        <authorList>
            <consortium name="Pathogen Informatics"/>
            <person name="Doyle S."/>
        </authorList>
    </citation>
    <scope>NUCLEOTIDE SEQUENCE [LARGE SCALE GENOMIC DNA]</scope>
    <source>
        <strain evidence="7 8">NCTC13067</strain>
    </source>
</reference>
<dbReference type="PANTHER" id="PTHR10363:SF2">
    <property type="entry name" value="BLEOMYCIN HYDROLASE"/>
    <property type="match status" value="1"/>
</dbReference>
<dbReference type="PIRSF" id="PIRSF005700">
    <property type="entry name" value="PepC"/>
    <property type="match status" value="1"/>
</dbReference>
<feature type="active site" evidence="5">
    <location>
        <position position="69"/>
    </location>
</feature>
<evidence type="ECO:0000313" key="8">
    <source>
        <dbReference type="Proteomes" id="UP000255469"/>
    </source>
</evidence>
<comment type="similarity">
    <text evidence="4">Belongs to the peptidase C1 family.</text>
</comment>
<evidence type="ECO:0000256" key="6">
    <source>
        <dbReference type="SAM" id="SignalP"/>
    </source>
</evidence>
<keyword evidence="6" id="KW-0732">Signal</keyword>
<feature type="signal peptide" evidence="6">
    <location>
        <begin position="1"/>
        <end position="35"/>
    </location>
</feature>
<dbReference type="Proteomes" id="UP000255469">
    <property type="component" value="Unassembled WGS sequence"/>
</dbReference>
<proteinExistence type="inferred from homology"/>
<feature type="active site" evidence="5">
    <location>
        <position position="373"/>
    </location>
</feature>
<dbReference type="InterPro" id="IPR038765">
    <property type="entry name" value="Papain-like_cys_pep_sf"/>
</dbReference>
<dbReference type="GO" id="GO:0043418">
    <property type="term" value="P:homocysteine catabolic process"/>
    <property type="evidence" value="ECO:0007669"/>
    <property type="project" value="TreeGrafter"/>
</dbReference>
<dbReference type="GO" id="GO:0005737">
    <property type="term" value="C:cytoplasm"/>
    <property type="evidence" value="ECO:0007669"/>
    <property type="project" value="TreeGrafter"/>
</dbReference>
<gene>
    <name evidence="7" type="ORF">NCTC13067_00658</name>
</gene>
<dbReference type="PANTHER" id="PTHR10363">
    <property type="entry name" value="BLEOMYCIN HYDROLASE"/>
    <property type="match status" value="1"/>
</dbReference>
<organism evidence="7 8">
    <name type="scientific">Prevotella denticola</name>
    <dbReference type="NCBI Taxonomy" id="28129"/>
    <lineage>
        <taxon>Bacteria</taxon>
        <taxon>Pseudomonadati</taxon>
        <taxon>Bacteroidota</taxon>
        <taxon>Bacteroidia</taxon>
        <taxon>Bacteroidales</taxon>
        <taxon>Prevotellaceae</taxon>
        <taxon>Prevotella</taxon>
    </lineage>
</organism>
<dbReference type="GO" id="GO:0070005">
    <property type="term" value="F:cysteine-type aminopeptidase activity"/>
    <property type="evidence" value="ECO:0007669"/>
    <property type="project" value="InterPro"/>
</dbReference>
<keyword evidence="1 4" id="KW-0645">Protease</keyword>
<dbReference type="Gene3D" id="3.90.70.10">
    <property type="entry name" value="Cysteine proteinases"/>
    <property type="match status" value="1"/>
</dbReference>